<feature type="domain" description="Aldehyde dehydrogenase" evidence="7">
    <location>
        <begin position="21"/>
        <end position="312"/>
    </location>
</feature>
<dbReference type="InterPro" id="IPR012394">
    <property type="entry name" value="Aldehyde_DH_NAD(P)"/>
</dbReference>
<feature type="active site" evidence="4">
    <location>
        <position position="254"/>
    </location>
</feature>
<dbReference type="PANTHER" id="PTHR43570:SF16">
    <property type="entry name" value="ALDEHYDE DEHYDROGENASE TYPE III, ISOFORM Q"/>
    <property type="match status" value="1"/>
</dbReference>
<keyword evidence="9" id="KW-1185">Reference proteome</keyword>
<dbReference type="STRING" id="599839.J4HWI1"/>
<evidence type="ECO:0000259" key="7">
    <source>
        <dbReference type="Pfam" id="PF00171"/>
    </source>
</evidence>
<dbReference type="HOGENOM" id="CLU_005391_3_1_1"/>
<keyword evidence="2 3" id="KW-0560">Oxidoreductase</keyword>
<dbReference type="InterPro" id="IPR029510">
    <property type="entry name" value="Ald_DH_CS_GLU"/>
</dbReference>
<evidence type="ECO:0000256" key="1">
    <source>
        <dbReference type="ARBA" id="ARBA00009986"/>
    </source>
</evidence>
<evidence type="ECO:0000256" key="3">
    <source>
        <dbReference type="PIRNR" id="PIRNR036492"/>
    </source>
</evidence>
<dbReference type="OrthoDB" id="440325at2759"/>
<dbReference type="GO" id="GO:0006081">
    <property type="term" value="P:aldehyde metabolic process"/>
    <property type="evidence" value="ECO:0007669"/>
    <property type="project" value="InterPro"/>
</dbReference>
<dbReference type="AlphaFoldDB" id="J4HWI1"/>
<evidence type="ECO:0000313" key="9">
    <source>
        <dbReference type="Proteomes" id="UP000006352"/>
    </source>
</evidence>
<dbReference type="Proteomes" id="UP000006352">
    <property type="component" value="Unassembled WGS sequence"/>
</dbReference>
<evidence type="ECO:0000256" key="5">
    <source>
        <dbReference type="PROSITE-ProRule" id="PRU10007"/>
    </source>
</evidence>
<sequence length="462" mass="51379">MSDLNALYTPLEKIPQVHEGLKKAFRSGKTRPIAFRKTQLLKLCHLVQDNLQRFKDALLADLGRPANETDFLELNGVLIEVKKAYDNVEKWASTEKPPFSLFWFSMSPHIRKEPKGVVLLISPFNYPVYLLLCPLAAAIAAGNAVLLKPSELCTTVAALLTELLPKYLDTEVYEIVNGGVEETTKILELPFNHILYTGNGNVGRIVATAAAKHLTPVTLELGGKSPCVIDPDCDVKVAAKRIMWGRLVNSGQLCISPDYVLVPKDFQDTFVEALKQAYEELHPTDPLKSGMLSRIVNERHVLRLKRLLDNTKGTVVFGNKVELSEREIFGPILPVVPVKDVDAAIEFINERDNPLVLYVFTRNRDFKKKVLNNTLSGTASINEVIMGCQAEGLPFGGVGASGYGYTTGQAAFNTFTHMRSTVENPTWADSLLLHARYTPYKSAPLRRLTWMLRPSIPPLPKD</sequence>
<dbReference type="Pfam" id="PF00171">
    <property type="entry name" value="Aldedh"/>
    <property type="match status" value="2"/>
</dbReference>
<dbReference type="RefSeq" id="XP_012181585.1">
    <property type="nucleotide sequence ID" value="XM_012326195.1"/>
</dbReference>
<dbReference type="InterPro" id="IPR016161">
    <property type="entry name" value="Ald_DH/histidinol_DH"/>
</dbReference>
<evidence type="ECO:0000313" key="8">
    <source>
        <dbReference type="EMBL" id="CCM02302.1"/>
    </source>
</evidence>
<dbReference type="InterPro" id="IPR016163">
    <property type="entry name" value="Ald_DH_C"/>
</dbReference>
<gene>
    <name evidence="8" type="ORF">FIBRA_04392</name>
</gene>
<reference evidence="8 9" key="1">
    <citation type="journal article" date="2012" name="Appl. Environ. Microbiol.">
        <title>Short-read sequencing for genomic analysis of the brown rot fungus Fibroporia radiculosa.</title>
        <authorList>
            <person name="Tang J.D."/>
            <person name="Perkins A.D."/>
            <person name="Sonstegard T.S."/>
            <person name="Schroeder S.G."/>
            <person name="Burgess S.C."/>
            <person name="Diehl S.V."/>
        </authorList>
    </citation>
    <scope>NUCLEOTIDE SEQUENCE [LARGE SCALE GENOMIC DNA]</scope>
    <source>
        <strain evidence="8 9">TFFH 294</strain>
    </source>
</reference>
<protein>
    <recommendedName>
        <fullName evidence="3">Aldehyde dehydrogenase</fullName>
    </recommendedName>
</protein>
<dbReference type="PANTHER" id="PTHR43570">
    <property type="entry name" value="ALDEHYDE DEHYDROGENASE"/>
    <property type="match status" value="1"/>
</dbReference>
<dbReference type="GO" id="GO:0004029">
    <property type="term" value="F:aldehyde dehydrogenase (NAD+) activity"/>
    <property type="evidence" value="ECO:0007669"/>
    <property type="project" value="TreeGrafter"/>
</dbReference>
<dbReference type="InterPro" id="IPR015590">
    <property type="entry name" value="Aldehyde_DH_dom"/>
</dbReference>
<dbReference type="Gene3D" id="3.40.605.10">
    <property type="entry name" value="Aldehyde Dehydrogenase, Chain A, domain 1"/>
    <property type="match status" value="1"/>
</dbReference>
<dbReference type="Gene3D" id="3.40.309.10">
    <property type="entry name" value="Aldehyde Dehydrogenase, Chain A, domain 2"/>
    <property type="match status" value="1"/>
</dbReference>
<evidence type="ECO:0000256" key="2">
    <source>
        <dbReference type="ARBA" id="ARBA00023002"/>
    </source>
</evidence>
<dbReference type="InterPro" id="IPR016162">
    <property type="entry name" value="Ald_DH_N"/>
</dbReference>
<dbReference type="PIRSF" id="PIRSF036492">
    <property type="entry name" value="ALDH"/>
    <property type="match status" value="1"/>
</dbReference>
<dbReference type="SUPFAM" id="SSF53720">
    <property type="entry name" value="ALDH-like"/>
    <property type="match status" value="1"/>
</dbReference>
<dbReference type="EMBL" id="HE797074">
    <property type="protein sequence ID" value="CCM02302.1"/>
    <property type="molecule type" value="Genomic_DNA"/>
</dbReference>
<comment type="similarity">
    <text evidence="1 3 6">Belongs to the aldehyde dehydrogenase family.</text>
</comment>
<organism evidence="8 9">
    <name type="scientific">Fibroporia radiculosa</name>
    <dbReference type="NCBI Taxonomy" id="599839"/>
    <lineage>
        <taxon>Eukaryota</taxon>
        <taxon>Fungi</taxon>
        <taxon>Dikarya</taxon>
        <taxon>Basidiomycota</taxon>
        <taxon>Agaricomycotina</taxon>
        <taxon>Agaricomycetes</taxon>
        <taxon>Polyporales</taxon>
        <taxon>Fibroporiaceae</taxon>
        <taxon>Fibroporia</taxon>
    </lineage>
</organism>
<name>J4HWI1_9APHY</name>
<dbReference type="GeneID" id="24097213"/>
<proteinExistence type="inferred from homology"/>
<accession>J4HWI1</accession>
<dbReference type="InParanoid" id="J4HWI1"/>
<dbReference type="FunFam" id="3.40.605.10:FF:000004">
    <property type="entry name" value="Aldehyde dehydrogenase"/>
    <property type="match status" value="1"/>
</dbReference>
<feature type="active site" evidence="4 5">
    <location>
        <position position="220"/>
    </location>
</feature>
<evidence type="ECO:0000256" key="6">
    <source>
        <dbReference type="RuleBase" id="RU003345"/>
    </source>
</evidence>
<dbReference type="GO" id="GO:0005737">
    <property type="term" value="C:cytoplasm"/>
    <property type="evidence" value="ECO:0007669"/>
    <property type="project" value="TreeGrafter"/>
</dbReference>
<evidence type="ECO:0000256" key="4">
    <source>
        <dbReference type="PIRSR" id="PIRSR036492-1"/>
    </source>
</evidence>
<feature type="domain" description="Aldehyde dehydrogenase" evidence="7">
    <location>
        <begin position="319"/>
        <end position="420"/>
    </location>
</feature>
<dbReference type="PROSITE" id="PS00687">
    <property type="entry name" value="ALDEHYDE_DEHYDR_GLU"/>
    <property type="match status" value="1"/>
</dbReference>